<feature type="region of interest" description="Disordered" evidence="3">
    <location>
        <begin position="1"/>
        <end position="23"/>
    </location>
</feature>
<dbReference type="GO" id="GO:0003700">
    <property type="term" value="F:DNA-binding transcription factor activity"/>
    <property type="evidence" value="ECO:0007669"/>
    <property type="project" value="TreeGrafter"/>
</dbReference>
<sequence>MANSPHDQQGSSNASTTQHRRRGKELEADILASTLNLIEQTKYEAITMDMIAKHAHTNKSVLYRRWDSKADIVLAALRTQTTGLAAKMSQAPDTGSLEGDLRDLFDRIGTLLTSMHYANIIGLMRERLGGISMRDYFDKFARKNYLSQMVRTFFEHASERGEVDLTHFDEALYDLPALVLMDAFYATDDTTIDRSRLDHILSDVLMPVYRPFLTAGNGETK</sequence>
<dbReference type="AlphaFoldDB" id="A0A0R2A3B1"/>
<dbReference type="PANTHER" id="PTHR30055">
    <property type="entry name" value="HTH-TYPE TRANSCRIPTIONAL REGULATOR RUTR"/>
    <property type="match status" value="1"/>
</dbReference>
<dbReference type="EMBL" id="AYYY01000061">
    <property type="protein sequence ID" value="KRM60917.1"/>
    <property type="molecule type" value="Genomic_DNA"/>
</dbReference>
<keyword evidence="1 2" id="KW-0238">DNA-binding</keyword>
<dbReference type="Gene3D" id="1.10.10.60">
    <property type="entry name" value="Homeodomain-like"/>
    <property type="match status" value="1"/>
</dbReference>
<dbReference type="RefSeq" id="WP_057780255.1">
    <property type="nucleotide sequence ID" value="NZ_AYYY01000061.1"/>
</dbReference>
<feature type="domain" description="HTH tetR-type" evidence="4">
    <location>
        <begin position="24"/>
        <end position="84"/>
    </location>
</feature>
<dbReference type="OrthoDB" id="9796019at2"/>
<feature type="compositionally biased region" description="Polar residues" evidence="3">
    <location>
        <begin position="1"/>
        <end position="17"/>
    </location>
</feature>
<dbReference type="SUPFAM" id="SSF46689">
    <property type="entry name" value="Homeodomain-like"/>
    <property type="match status" value="1"/>
</dbReference>
<protein>
    <recommendedName>
        <fullName evidence="4">HTH tetR-type domain-containing protein</fullName>
    </recommendedName>
</protein>
<dbReference type="InterPro" id="IPR009057">
    <property type="entry name" value="Homeodomain-like_sf"/>
</dbReference>
<organism evidence="5 6">
    <name type="scientific">Paucilactobacillus vaccinostercus DSM 20634</name>
    <dbReference type="NCBI Taxonomy" id="1423813"/>
    <lineage>
        <taxon>Bacteria</taxon>
        <taxon>Bacillati</taxon>
        <taxon>Bacillota</taxon>
        <taxon>Bacilli</taxon>
        <taxon>Lactobacillales</taxon>
        <taxon>Lactobacillaceae</taxon>
        <taxon>Paucilactobacillus</taxon>
    </lineage>
</organism>
<dbReference type="Proteomes" id="UP000051733">
    <property type="component" value="Unassembled WGS sequence"/>
</dbReference>
<dbReference type="STRING" id="1423813.FC26_GL000406"/>
<name>A0A0R2A3B1_9LACO</name>
<proteinExistence type="predicted"/>
<evidence type="ECO:0000256" key="2">
    <source>
        <dbReference type="PROSITE-ProRule" id="PRU00335"/>
    </source>
</evidence>
<accession>A0A0R2A3B1</accession>
<dbReference type="Gene3D" id="1.10.357.10">
    <property type="entry name" value="Tetracycline Repressor, domain 2"/>
    <property type="match status" value="1"/>
</dbReference>
<dbReference type="InterPro" id="IPR001647">
    <property type="entry name" value="HTH_TetR"/>
</dbReference>
<feature type="DNA-binding region" description="H-T-H motif" evidence="2">
    <location>
        <begin position="47"/>
        <end position="66"/>
    </location>
</feature>
<gene>
    <name evidence="5" type="ORF">FC26_GL000406</name>
</gene>
<evidence type="ECO:0000259" key="4">
    <source>
        <dbReference type="PROSITE" id="PS50977"/>
    </source>
</evidence>
<evidence type="ECO:0000256" key="1">
    <source>
        <dbReference type="ARBA" id="ARBA00023125"/>
    </source>
</evidence>
<dbReference type="PANTHER" id="PTHR30055:SF149">
    <property type="entry name" value="TETR-FAMILY TRANSCRIPTIONAL REGULATOR"/>
    <property type="match status" value="1"/>
</dbReference>
<evidence type="ECO:0000313" key="6">
    <source>
        <dbReference type="Proteomes" id="UP000051733"/>
    </source>
</evidence>
<dbReference type="PROSITE" id="PS50977">
    <property type="entry name" value="HTH_TETR_2"/>
    <property type="match status" value="1"/>
</dbReference>
<keyword evidence="6" id="KW-1185">Reference proteome</keyword>
<dbReference type="Pfam" id="PF00440">
    <property type="entry name" value="TetR_N"/>
    <property type="match status" value="1"/>
</dbReference>
<dbReference type="GO" id="GO:0000976">
    <property type="term" value="F:transcription cis-regulatory region binding"/>
    <property type="evidence" value="ECO:0007669"/>
    <property type="project" value="TreeGrafter"/>
</dbReference>
<evidence type="ECO:0000256" key="3">
    <source>
        <dbReference type="SAM" id="MobiDB-lite"/>
    </source>
</evidence>
<evidence type="ECO:0000313" key="5">
    <source>
        <dbReference type="EMBL" id="KRM60917.1"/>
    </source>
</evidence>
<reference evidence="5 6" key="1">
    <citation type="journal article" date="2015" name="Genome Announc.">
        <title>Expanding the biotechnology potential of lactobacilli through comparative genomics of 213 strains and associated genera.</title>
        <authorList>
            <person name="Sun Z."/>
            <person name="Harris H.M."/>
            <person name="McCann A."/>
            <person name="Guo C."/>
            <person name="Argimon S."/>
            <person name="Zhang W."/>
            <person name="Yang X."/>
            <person name="Jeffery I.B."/>
            <person name="Cooney J.C."/>
            <person name="Kagawa T.F."/>
            <person name="Liu W."/>
            <person name="Song Y."/>
            <person name="Salvetti E."/>
            <person name="Wrobel A."/>
            <person name="Rasinkangas P."/>
            <person name="Parkhill J."/>
            <person name="Rea M.C."/>
            <person name="O'Sullivan O."/>
            <person name="Ritari J."/>
            <person name="Douillard F.P."/>
            <person name="Paul Ross R."/>
            <person name="Yang R."/>
            <person name="Briner A.E."/>
            <person name="Felis G.E."/>
            <person name="de Vos W.M."/>
            <person name="Barrangou R."/>
            <person name="Klaenhammer T.R."/>
            <person name="Caufield P.W."/>
            <person name="Cui Y."/>
            <person name="Zhang H."/>
            <person name="O'Toole P.W."/>
        </authorList>
    </citation>
    <scope>NUCLEOTIDE SEQUENCE [LARGE SCALE GENOMIC DNA]</scope>
    <source>
        <strain evidence="5 6">DSM 20634</strain>
    </source>
</reference>
<comment type="caution">
    <text evidence="5">The sequence shown here is derived from an EMBL/GenBank/DDBJ whole genome shotgun (WGS) entry which is preliminary data.</text>
</comment>
<dbReference type="PATRIC" id="fig|1423813.3.peg.415"/>
<dbReference type="InterPro" id="IPR050109">
    <property type="entry name" value="HTH-type_TetR-like_transc_reg"/>
</dbReference>